<keyword evidence="2" id="KW-0143">Chaperone</keyword>
<evidence type="ECO:0000256" key="1">
    <source>
        <dbReference type="ARBA" id="ARBA00008045"/>
    </source>
</evidence>
<evidence type="ECO:0000256" key="2">
    <source>
        <dbReference type="ARBA" id="ARBA00023186"/>
    </source>
</evidence>
<sequence length="128" mass="14325">MEKLQARLQASSAEYQKIQNDLSVAVDSRQRLDSQLQENEMVKKEFSQLTPKNEVYKLIGPVLVKQDQQEAKANVDQRLGLIQGDIKRVEAQIKEIGAKLDKKKVELAEIQGSMQQLDKPPAGPALTA</sequence>
<comment type="similarity">
    <text evidence="1">Belongs to the prefoldin subunit beta family.</text>
</comment>
<dbReference type="GO" id="GO:0006457">
    <property type="term" value="P:protein folding"/>
    <property type="evidence" value="ECO:0007669"/>
    <property type="project" value="InterPro"/>
</dbReference>
<dbReference type="InterPro" id="IPR002777">
    <property type="entry name" value="PFD_beta-like"/>
</dbReference>
<dbReference type="GO" id="GO:0016272">
    <property type="term" value="C:prefoldin complex"/>
    <property type="evidence" value="ECO:0007669"/>
    <property type="project" value="InterPro"/>
</dbReference>
<name>A0A9P6LAF0_9AGAM</name>
<protein>
    <submittedName>
        <fullName evidence="3">Prefoldin subunit 6</fullName>
    </submittedName>
</protein>
<dbReference type="Proteomes" id="UP000736335">
    <property type="component" value="Unassembled WGS sequence"/>
</dbReference>
<dbReference type="GO" id="GO:0051087">
    <property type="term" value="F:protein-folding chaperone binding"/>
    <property type="evidence" value="ECO:0007669"/>
    <property type="project" value="TreeGrafter"/>
</dbReference>
<dbReference type="SUPFAM" id="SSF46579">
    <property type="entry name" value="Prefoldin"/>
    <property type="match status" value="1"/>
</dbReference>
<dbReference type="GO" id="GO:0051082">
    <property type="term" value="F:unfolded protein binding"/>
    <property type="evidence" value="ECO:0007669"/>
    <property type="project" value="InterPro"/>
</dbReference>
<dbReference type="GO" id="GO:0051131">
    <property type="term" value="P:chaperone-mediated protein complex assembly"/>
    <property type="evidence" value="ECO:0007669"/>
    <property type="project" value="TreeGrafter"/>
</dbReference>
<dbReference type="FunFam" id="1.10.287.370:FF:000003">
    <property type="entry name" value="Prefoldin subunit 6"/>
    <property type="match status" value="1"/>
</dbReference>
<reference evidence="3" key="2">
    <citation type="submission" date="2020-11" db="EMBL/GenBank/DDBJ databases">
        <authorList>
            <consortium name="DOE Joint Genome Institute"/>
            <person name="Kuo A."/>
            <person name="Miyauchi S."/>
            <person name="Kiss E."/>
            <person name="Drula E."/>
            <person name="Kohler A."/>
            <person name="Sanchez-Garcia M."/>
            <person name="Andreopoulos B."/>
            <person name="Barry K.W."/>
            <person name="Bonito G."/>
            <person name="Buee M."/>
            <person name="Carver A."/>
            <person name="Chen C."/>
            <person name="Cichocki N."/>
            <person name="Clum A."/>
            <person name="Culley D."/>
            <person name="Crous P.W."/>
            <person name="Fauchery L."/>
            <person name="Girlanda M."/>
            <person name="Hayes R."/>
            <person name="Keri Z."/>
            <person name="Labutti K."/>
            <person name="Lipzen A."/>
            <person name="Lombard V."/>
            <person name="Magnuson J."/>
            <person name="Maillard F."/>
            <person name="Morin E."/>
            <person name="Murat C."/>
            <person name="Nolan M."/>
            <person name="Ohm R."/>
            <person name="Pangilinan J."/>
            <person name="Pereira M."/>
            <person name="Perotto S."/>
            <person name="Peter M."/>
            <person name="Riley R."/>
            <person name="Sitrit Y."/>
            <person name="Stielow B."/>
            <person name="Szollosi G."/>
            <person name="Zifcakova L."/>
            <person name="Stursova M."/>
            <person name="Spatafora J.W."/>
            <person name="Tedersoo L."/>
            <person name="Vaario L.-M."/>
            <person name="Yamada A."/>
            <person name="Yan M."/>
            <person name="Wang P."/>
            <person name="Xu J."/>
            <person name="Bruns T."/>
            <person name="Baldrian P."/>
            <person name="Vilgalys R."/>
            <person name="Henrissat B."/>
            <person name="Grigoriev I.V."/>
            <person name="Hibbett D."/>
            <person name="Nagy L.G."/>
            <person name="Martin F.M."/>
        </authorList>
    </citation>
    <scope>NUCLEOTIDE SEQUENCE</scope>
    <source>
        <strain evidence="3">UH-Tt-Lm1</strain>
    </source>
</reference>
<dbReference type="InterPro" id="IPR009053">
    <property type="entry name" value="Prefoldin"/>
</dbReference>
<proteinExistence type="inferred from homology"/>
<dbReference type="GO" id="GO:0005737">
    <property type="term" value="C:cytoplasm"/>
    <property type="evidence" value="ECO:0007669"/>
    <property type="project" value="TreeGrafter"/>
</dbReference>
<gene>
    <name evidence="3" type="ORF">BJ322DRAFT_1044255</name>
</gene>
<evidence type="ECO:0000313" key="4">
    <source>
        <dbReference type="Proteomes" id="UP000736335"/>
    </source>
</evidence>
<dbReference type="EMBL" id="WIUZ02000003">
    <property type="protein sequence ID" value="KAF9789792.1"/>
    <property type="molecule type" value="Genomic_DNA"/>
</dbReference>
<dbReference type="Gene3D" id="1.10.287.370">
    <property type="match status" value="1"/>
</dbReference>
<dbReference type="OrthoDB" id="248120at2759"/>
<dbReference type="AlphaFoldDB" id="A0A9P6LAF0"/>
<reference evidence="3" key="1">
    <citation type="journal article" date="2020" name="Nat. Commun.">
        <title>Large-scale genome sequencing of mycorrhizal fungi provides insights into the early evolution of symbiotic traits.</title>
        <authorList>
            <person name="Miyauchi S."/>
            <person name="Kiss E."/>
            <person name="Kuo A."/>
            <person name="Drula E."/>
            <person name="Kohler A."/>
            <person name="Sanchez-Garcia M."/>
            <person name="Morin E."/>
            <person name="Andreopoulos B."/>
            <person name="Barry K.W."/>
            <person name="Bonito G."/>
            <person name="Buee M."/>
            <person name="Carver A."/>
            <person name="Chen C."/>
            <person name="Cichocki N."/>
            <person name="Clum A."/>
            <person name="Culley D."/>
            <person name="Crous P.W."/>
            <person name="Fauchery L."/>
            <person name="Girlanda M."/>
            <person name="Hayes R.D."/>
            <person name="Keri Z."/>
            <person name="LaButti K."/>
            <person name="Lipzen A."/>
            <person name="Lombard V."/>
            <person name="Magnuson J."/>
            <person name="Maillard F."/>
            <person name="Murat C."/>
            <person name="Nolan M."/>
            <person name="Ohm R.A."/>
            <person name="Pangilinan J."/>
            <person name="Pereira M.F."/>
            <person name="Perotto S."/>
            <person name="Peter M."/>
            <person name="Pfister S."/>
            <person name="Riley R."/>
            <person name="Sitrit Y."/>
            <person name="Stielow J.B."/>
            <person name="Szollosi G."/>
            <person name="Zifcakova L."/>
            <person name="Stursova M."/>
            <person name="Spatafora J.W."/>
            <person name="Tedersoo L."/>
            <person name="Vaario L.M."/>
            <person name="Yamada A."/>
            <person name="Yan M."/>
            <person name="Wang P."/>
            <person name="Xu J."/>
            <person name="Bruns T."/>
            <person name="Baldrian P."/>
            <person name="Vilgalys R."/>
            <person name="Dunand C."/>
            <person name="Henrissat B."/>
            <person name="Grigoriev I.V."/>
            <person name="Hibbett D."/>
            <person name="Nagy L.G."/>
            <person name="Martin F.M."/>
        </authorList>
    </citation>
    <scope>NUCLEOTIDE SEQUENCE</scope>
    <source>
        <strain evidence="3">UH-Tt-Lm1</strain>
    </source>
</reference>
<dbReference type="CDD" id="cd23161">
    <property type="entry name" value="Prefoldin_6"/>
    <property type="match status" value="1"/>
</dbReference>
<accession>A0A9P6LAF0</accession>
<dbReference type="PANTHER" id="PTHR21431">
    <property type="entry name" value="PREFOLDIN SUBUNIT 6"/>
    <property type="match status" value="1"/>
</dbReference>
<keyword evidence="4" id="KW-1185">Reference proteome</keyword>
<evidence type="ECO:0000313" key="3">
    <source>
        <dbReference type="EMBL" id="KAF9789792.1"/>
    </source>
</evidence>
<dbReference type="PANTHER" id="PTHR21431:SF0">
    <property type="entry name" value="PREFOLDIN SUBUNIT 6"/>
    <property type="match status" value="1"/>
</dbReference>
<organism evidence="3 4">
    <name type="scientific">Thelephora terrestris</name>
    <dbReference type="NCBI Taxonomy" id="56493"/>
    <lineage>
        <taxon>Eukaryota</taxon>
        <taxon>Fungi</taxon>
        <taxon>Dikarya</taxon>
        <taxon>Basidiomycota</taxon>
        <taxon>Agaricomycotina</taxon>
        <taxon>Agaricomycetes</taxon>
        <taxon>Thelephorales</taxon>
        <taxon>Thelephoraceae</taxon>
        <taxon>Thelephora</taxon>
    </lineage>
</organism>
<dbReference type="Pfam" id="PF01920">
    <property type="entry name" value="Prefoldin_2"/>
    <property type="match status" value="1"/>
</dbReference>
<comment type="caution">
    <text evidence="3">The sequence shown here is derived from an EMBL/GenBank/DDBJ whole genome shotgun (WGS) entry which is preliminary data.</text>
</comment>